<protein>
    <submittedName>
        <fullName evidence="1">Uncharacterized protein</fullName>
    </submittedName>
</protein>
<dbReference type="EMBL" id="LAZR01069001">
    <property type="protein sequence ID" value="KKK48570.1"/>
    <property type="molecule type" value="Genomic_DNA"/>
</dbReference>
<comment type="caution">
    <text evidence="1">The sequence shown here is derived from an EMBL/GenBank/DDBJ whole genome shotgun (WGS) entry which is preliminary data.</text>
</comment>
<accession>A0A0F8WK19</accession>
<evidence type="ECO:0000313" key="1">
    <source>
        <dbReference type="EMBL" id="KKK48570.1"/>
    </source>
</evidence>
<name>A0A0F8WK19_9ZZZZ</name>
<gene>
    <name evidence="1" type="ORF">LCGC14_3143810</name>
</gene>
<organism evidence="1">
    <name type="scientific">marine sediment metagenome</name>
    <dbReference type="NCBI Taxonomy" id="412755"/>
    <lineage>
        <taxon>unclassified sequences</taxon>
        <taxon>metagenomes</taxon>
        <taxon>ecological metagenomes</taxon>
    </lineage>
</organism>
<proteinExistence type="predicted"/>
<sequence length="65" mass="7969">MSSEAYDQVSMWRRNGVSLERALQELRNHIADNPREQEWKKSPDLWRRYMQTMARVVQEIYQNEL</sequence>
<reference evidence="1" key="1">
    <citation type="journal article" date="2015" name="Nature">
        <title>Complex archaea that bridge the gap between prokaryotes and eukaryotes.</title>
        <authorList>
            <person name="Spang A."/>
            <person name="Saw J.H."/>
            <person name="Jorgensen S.L."/>
            <person name="Zaremba-Niedzwiedzka K."/>
            <person name="Martijn J."/>
            <person name="Lind A.E."/>
            <person name="van Eijk R."/>
            <person name="Schleper C."/>
            <person name="Guy L."/>
            <person name="Ettema T.J."/>
        </authorList>
    </citation>
    <scope>NUCLEOTIDE SEQUENCE</scope>
</reference>
<feature type="non-terminal residue" evidence="1">
    <location>
        <position position="65"/>
    </location>
</feature>
<dbReference type="AlphaFoldDB" id="A0A0F8WK19"/>